<evidence type="ECO:0000313" key="2">
    <source>
        <dbReference type="EMBL" id="CDP12314.1"/>
    </source>
</evidence>
<dbReference type="Proteomes" id="UP000295252">
    <property type="component" value="Chromosome VI"/>
</dbReference>
<dbReference type="PhylomeDB" id="A0A068UVN1"/>
<dbReference type="InParanoid" id="A0A068UVN1"/>
<keyword evidence="1" id="KW-0732">Signal</keyword>
<accession>A0A068UVN1</accession>
<feature type="signal peptide" evidence="1">
    <location>
        <begin position="1"/>
        <end position="30"/>
    </location>
</feature>
<keyword evidence="3" id="KW-1185">Reference proteome</keyword>
<proteinExistence type="predicted"/>
<name>A0A068UVN1_COFCA</name>
<sequence>MAAKSSQESLLVVAFVIFAILVSSTIPSHAAGSSGLTHREIMQKPSCPPCICCHKELPPPDCCYCACYVTESGNEAP</sequence>
<feature type="chain" id="PRO_5001658285" evidence="1">
    <location>
        <begin position="31"/>
        <end position="77"/>
    </location>
</feature>
<reference evidence="3" key="1">
    <citation type="journal article" date="2014" name="Science">
        <title>The coffee genome provides insight into the convergent evolution of caffeine biosynthesis.</title>
        <authorList>
            <person name="Denoeud F."/>
            <person name="Carretero-Paulet L."/>
            <person name="Dereeper A."/>
            <person name="Droc G."/>
            <person name="Guyot R."/>
            <person name="Pietrella M."/>
            <person name="Zheng C."/>
            <person name="Alberti A."/>
            <person name="Anthony F."/>
            <person name="Aprea G."/>
            <person name="Aury J.M."/>
            <person name="Bento P."/>
            <person name="Bernard M."/>
            <person name="Bocs S."/>
            <person name="Campa C."/>
            <person name="Cenci A."/>
            <person name="Combes M.C."/>
            <person name="Crouzillat D."/>
            <person name="Da Silva C."/>
            <person name="Daddiego L."/>
            <person name="De Bellis F."/>
            <person name="Dussert S."/>
            <person name="Garsmeur O."/>
            <person name="Gayraud T."/>
            <person name="Guignon V."/>
            <person name="Jahn K."/>
            <person name="Jamilloux V."/>
            <person name="Joet T."/>
            <person name="Labadie K."/>
            <person name="Lan T."/>
            <person name="Leclercq J."/>
            <person name="Lepelley M."/>
            <person name="Leroy T."/>
            <person name="Li L.T."/>
            <person name="Librado P."/>
            <person name="Lopez L."/>
            <person name="Munoz A."/>
            <person name="Noel B."/>
            <person name="Pallavicini A."/>
            <person name="Perrotta G."/>
            <person name="Poncet V."/>
            <person name="Pot D."/>
            <person name="Priyono X."/>
            <person name="Rigoreau M."/>
            <person name="Rouard M."/>
            <person name="Rozas J."/>
            <person name="Tranchant-Dubreuil C."/>
            <person name="VanBuren R."/>
            <person name="Zhang Q."/>
            <person name="Andrade A.C."/>
            <person name="Argout X."/>
            <person name="Bertrand B."/>
            <person name="de Kochko A."/>
            <person name="Graziosi G."/>
            <person name="Henry R.J."/>
            <person name="Jayarama X."/>
            <person name="Ming R."/>
            <person name="Nagai C."/>
            <person name="Rounsley S."/>
            <person name="Sankoff D."/>
            <person name="Giuliano G."/>
            <person name="Albert V.A."/>
            <person name="Wincker P."/>
            <person name="Lashermes P."/>
        </authorList>
    </citation>
    <scope>NUCLEOTIDE SEQUENCE [LARGE SCALE GENOMIC DNA]</scope>
    <source>
        <strain evidence="3">cv. DH200-94</strain>
    </source>
</reference>
<protein>
    <submittedName>
        <fullName evidence="2">Uncharacterized protein</fullName>
    </submittedName>
</protein>
<dbReference type="EMBL" id="HG739147">
    <property type="protein sequence ID" value="CDP12314.1"/>
    <property type="molecule type" value="Genomic_DNA"/>
</dbReference>
<dbReference type="OMA" id="LTHREIM"/>
<gene>
    <name evidence="2" type="ORF">GSCOC_T00035779001</name>
</gene>
<organism evidence="2 3">
    <name type="scientific">Coffea canephora</name>
    <name type="common">Robusta coffee</name>
    <dbReference type="NCBI Taxonomy" id="49390"/>
    <lineage>
        <taxon>Eukaryota</taxon>
        <taxon>Viridiplantae</taxon>
        <taxon>Streptophyta</taxon>
        <taxon>Embryophyta</taxon>
        <taxon>Tracheophyta</taxon>
        <taxon>Spermatophyta</taxon>
        <taxon>Magnoliopsida</taxon>
        <taxon>eudicotyledons</taxon>
        <taxon>Gunneridae</taxon>
        <taxon>Pentapetalae</taxon>
        <taxon>asterids</taxon>
        <taxon>lamiids</taxon>
        <taxon>Gentianales</taxon>
        <taxon>Rubiaceae</taxon>
        <taxon>Ixoroideae</taxon>
        <taxon>Gardenieae complex</taxon>
        <taxon>Bertiereae - Coffeeae clade</taxon>
        <taxon>Coffeeae</taxon>
        <taxon>Coffea</taxon>
    </lineage>
</organism>
<dbReference type="Gramene" id="CDP12314">
    <property type="protein sequence ID" value="CDP12314"/>
    <property type="gene ID" value="GSCOC_T00035779001"/>
</dbReference>
<evidence type="ECO:0000313" key="3">
    <source>
        <dbReference type="Proteomes" id="UP000295252"/>
    </source>
</evidence>
<evidence type="ECO:0000256" key="1">
    <source>
        <dbReference type="SAM" id="SignalP"/>
    </source>
</evidence>
<dbReference type="AlphaFoldDB" id="A0A068UVN1"/>